<evidence type="ECO:0000313" key="2">
    <source>
        <dbReference type="EMBL" id="KKT59635.1"/>
    </source>
</evidence>
<dbReference type="GO" id="GO:0016020">
    <property type="term" value="C:membrane"/>
    <property type="evidence" value="ECO:0007669"/>
    <property type="project" value="InterPro"/>
</dbReference>
<dbReference type="Pfam" id="PF01972">
    <property type="entry name" value="SDH_protease"/>
    <property type="match status" value="1"/>
</dbReference>
<dbReference type="EMBL" id="LCIR01000010">
    <property type="protein sequence ID" value="KKT59635.1"/>
    <property type="molecule type" value="Genomic_DNA"/>
</dbReference>
<proteinExistence type="predicted"/>
<gene>
    <name evidence="2" type="ORF">UW53_C0010G0045</name>
</gene>
<comment type="caution">
    <text evidence="2">The sequence shown here is derived from an EMBL/GenBank/DDBJ whole genome shotgun (WGS) entry which is preliminary data.</text>
</comment>
<dbReference type="PANTHER" id="PTHR35984:SF1">
    <property type="entry name" value="PERIPLASMIC SERINE PROTEASE"/>
    <property type="match status" value="1"/>
</dbReference>
<organism evidence="2 3">
    <name type="scientific">Candidatus Giovannonibacteria bacterium GW2011_GWA1_44_25</name>
    <dbReference type="NCBI Taxonomy" id="1618645"/>
    <lineage>
        <taxon>Bacteria</taxon>
        <taxon>Candidatus Giovannoniibacteriota</taxon>
    </lineage>
</organism>
<sequence>MTKTDLIKKLETERNSRVITYATSDRAPFATKIANDIIPLLGNHLDAIGKVKKISLFLYTSGGDMLAPIRIVKLIRNHCDEFEILVSYKAHSAGTLICMGADTIVMGKLGELTPVDPTTDHPFNPQNPSNPQQRLPVSVEDLNSYLLFAKEKAGVKEDQMIDSYKLLVEKLHPLSIGNAYRAYRMAKMVSERLLWLHMDKNDEKIKKIVKEMTGDITIHAYPIDRDEATELGLKIEKATNGVDKTMRELYDIYADEMKLGQPFHPNELLAGKDSADFERPGAYLETSDTSYQFTFSGKVQKTIKNNQPSIDLNFESQSWVKK</sequence>
<feature type="compositionally biased region" description="Low complexity" evidence="1">
    <location>
        <begin position="124"/>
        <end position="133"/>
    </location>
</feature>
<evidence type="ECO:0000256" key="1">
    <source>
        <dbReference type="SAM" id="MobiDB-lite"/>
    </source>
</evidence>
<name>A0A0G1IKF9_9BACT</name>
<dbReference type="InterPro" id="IPR029045">
    <property type="entry name" value="ClpP/crotonase-like_dom_sf"/>
</dbReference>
<dbReference type="AlphaFoldDB" id="A0A0G1IKF9"/>
<dbReference type="SUPFAM" id="SSF52096">
    <property type="entry name" value="ClpP/crotonase"/>
    <property type="match status" value="1"/>
</dbReference>
<dbReference type="Proteomes" id="UP000034087">
    <property type="component" value="Unassembled WGS sequence"/>
</dbReference>
<evidence type="ECO:0000313" key="3">
    <source>
        <dbReference type="Proteomes" id="UP000034087"/>
    </source>
</evidence>
<evidence type="ECO:0008006" key="4">
    <source>
        <dbReference type="Google" id="ProtNLM"/>
    </source>
</evidence>
<dbReference type="Gene3D" id="3.90.226.10">
    <property type="entry name" value="2-enoyl-CoA Hydratase, Chain A, domain 1"/>
    <property type="match status" value="1"/>
</dbReference>
<protein>
    <recommendedName>
        <fullName evidence="4">Serine dehydrogenase proteinase</fullName>
    </recommendedName>
</protein>
<reference evidence="2 3" key="1">
    <citation type="journal article" date="2015" name="Nature">
        <title>rRNA introns, odd ribosomes, and small enigmatic genomes across a large radiation of phyla.</title>
        <authorList>
            <person name="Brown C.T."/>
            <person name="Hug L.A."/>
            <person name="Thomas B.C."/>
            <person name="Sharon I."/>
            <person name="Castelle C.J."/>
            <person name="Singh A."/>
            <person name="Wilkins M.J."/>
            <person name="Williams K.H."/>
            <person name="Banfield J.F."/>
        </authorList>
    </citation>
    <scope>NUCLEOTIDE SEQUENCE [LARGE SCALE GENOMIC DNA]</scope>
</reference>
<dbReference type="PANTHER" id="PTHR35984">
    <property type="entry name" value="PERIPLASMIC SERINE PROTEASE"/>
    <property type="match status" value="1"/>
</dbReference>
<dbReference type="InterPro" id="IPR002825">
    <property type="entry name" value="Pept_S49_ser-pept_pro"/>
</dbReference>
<feature type="region of interest" description="Disordered" evidence="1">
    <location>
        <begin position="115"/>
        <end position="134"/>
    </location>
</feature>
<accession>A0A0G1IKF9</accession>